<organism evidence="1 2">
    <name type="scientific">Estrella lausannensis</name>
    <dbReference type="NCBI Taxonomy" id="483423"/>
    <lineage>
        <taxon>Bacteria</taxon>
        <taxon>Pseudomonadati</taxon>
        <taxon>Chlamydiota</taxon>
        <taxon>Chlamydiia</taxon>
        <taxon>Parachlamydiales</taxon>
        <taxon>Candidatus Criblamydiaceae</taxon>
        <taxon>Estrella</taxon>
    </lineage>
</organism>
<evidence type="ECO:0000313" key="1">
    <source>
        <dbReference type="EMBL" id="CRX37981.1"/>
    </source>
</evidence>
<accession>A0A0H5DNN3</accession>
<dbReference type="AlphaFoldDB" id="A0A0H5DNN3"/>
<keyword evidence="2" id="KW-1185">Reference proteome</keyword>
<dbReference type="Proteomes" id="UP000220251">
    <property type="component" value="Unassembled WGS sequence"/>
</dbReference>
<gene>
    <name evidence="1" type="ORF">ELAC_0627</name>
</gene>
<dbReference type="RefSeq" id="WP_098037841.1">
    <property type="nucleotide sequence ID" value="NZ_CWGJ01000011.1"/>
</dbReference>
<evidence type="ECO:0000313" key="2">
    <source>
        <dbReference type="Proteomes" id="UP000220251"/>
    </source>
</evidence>
<dbReference type="EMBL" id="CWGJ01000011">
    <property type="protein sequence ID" value="CRX37981.1"/>
    <property type="molecule type" value="Genomic_DNA"/>
</dbReference>
<reference evidence="2" key="1">
    <citation type="submission" date="2015-06" db="EMBL/GenBank/DDBJ databases">
        <authorList>
            <person name="Bertelli C."/>
        </authorList>
    </citation>
    <scope>NUCLEOTIDE SEQUENCE [LARGE SCALE GENOMIC DNA]</scope>
    <source>
        <strain evidence="2">CRIB-30</strain>
    </source>
</reference>
<sequence>MGIPPIAGGSNQPNILTDDVELSLIEQLPIEVLNVIFSQSGFSCASLAETNFSFRELVLGTSHLKIHHLAAKFIGLGFQAAEALPPSSQRTLLMTNSALFLAPCNPEKAKKALRRTVRATESTTTTARKKKQHEMKAAQLADIALSSLPLDPLLAREILKKAQDEAMQSKNRLNRALALGRVAETAGAIDPSIQRHMADLALQEIQKMQVVGELLKPLFGTLVQYEPVKVMKTIGLHKDPAGRAQLLEHVLHKVSNTAFLEILPLALSIAASVSNEEGDEGLLEGDQALGHDALMGQIVTRLAPLNADAAIDIAKSDGQSIDYLISCIVQAIAKTSFDQALVLAKSINDAALRLEALQKVMLSLTSENCLKACVVATQLNNEQIDHDLTMAIIRSEANNHPALALARADEIRDPTQRERAFVSLFDQWTEGQNQTIFSHLHELKIWMNKSRQALKIIKAFPGLGDTDLKELLNMIKTPLENIEAQMVVAKILEPSNLQRSSDHALASMKQILEIPPQSSLMLDQLKSVIADFARMQPAQTVTILREAKEKRYHEKLVAYLLLFIAEARPSEALDYMKDLVWAPQLRHEIMVAVAKGIAARGKPQDVALIDTLLNLIHSEPLSASKVELYLSIAEALTNTRPITAS</sequence>
<protein>
    <submittedName>
        <fullName evidence="1">Uncharacterized protein</fullName>
    </submittedName>
</protein>
<proteinExistence type="predicted"/>
<name>A0A0H5DNN3_9BACT</name>